<feature type="compositionally biased region" description="Basic and acidic residues" evidence="2">
    <location>
        <begin position="140"/>
        <end position="150"/>
    </location>
</feature>
<dbReference type="Proteomes" id="UP001501116">
    <property type="component" value="Unassembled WGS sequence"/>
</dbReference>
<evidence type="ECO:0000259" key="3">
    <source>
        <dbReference type="PROSITE" id="PS51084"/>
    </source>
</evidence>
<dbReference type="Pfam" id="PF01230">
    <property type="entry name" value="HIT"/>
    <property type="match status" value="1"/>
</dbReference>
<dbReference type="RefSeq" id="WP_344420763.1">
    <property type="nucleotide sequence ID" value="NZ_BAAANN010000015.1"/>
</dbReference>
<dbReference type="PROSITE" id="PS51084">
    <property type="entry name" value="HIT_2"/>
    <property type="match status" value="1"/>
</dbReference>
<dbReference type="Gene3D" id="3.30.428.10">
    <property type="entry name" value="HIT-like"/>
    <property type="match status" value="1"/>
</dbReference>
<protein>
    <submittedName>
        <fullName evidence="4">HIT family protein</fullName>
    </submittedName>
</protein>
<name>A0ABP5CKQ1_9PSEU</name>
<evidence type="ECO:0000313" key="4">
    <source>
        <dbReference type="EMBL" id="GAA1964574.1"/>
    </source>
</evidence>
<evidence type="ECO:0000256" key="2">
    <source>
        <dbReference type="SAM" id="MobiDB-lite"/>
    </source>
</evidence>
<dbReference type="EMBL" id="BAAANN010000015">
    <property type="protein sequence ID" value="GAA1964574.1"/>
    <property type="molecule type" value="Genomic_DNA"/>
</dbReference>
<proteinExistence type="predicted"/>
<reference evidence="5" key="1">
    <citation type="journal article" date="2019" name="Int. J. Syst. Evol. Microbiol.">
        <title>The Global Catalogue of Microorganisms (GCM) 10K type strain sequencing project: providing services to taxonomists for standard genome sequencing and annotation.</title>
        <authorList>
            <consortium name="The Broad Institute Genomics Platform"/>
            <consortium name="The Broad Institute Genome Sequencing Center for Infectious Disease"/>
            <person name="Wu L."/>
            <person name="Ma J."/>
        </authorList>
    </citation>
    <scope>NUCLEOTIDE SEQUENCE [LARGE SCALE GENOMIC DNA]</scope>
    <source>
        <strain evidence="5">JCM 14545</strain>
    </source>
</reference>
<evidence type="ECO:0000256" key="1">
    <source>
        <dbReference type="PROSITE-ProRule" id="PRU00464"/>
    </source>
</evidence>
<dbReference type="SUPFAM" id="SSF54197">
    <property type="entry name" value="HIT-like"/>
    <property type="match status" value="1"/>
</dbReference>
<comment type="caution">
    <text evidence="4">The sequence shown here is derived from an EMBL/GenBank/DDBJ whole genome shotgun (WGS) entry which is preliminary data.</text>
</comment>
<gene>
    <name evidence="4" type="ORF">GCM10009754_40550</name>
</gene>
<dbReference type="PANTHER" id="PTHR42997:SF1">
    <property type="entry name" value="AP-4-A PHOSPHORYLASE"/>
    <property type="match status" value="1"/>
</dbReference>
<feature type="region of interest" description="Disordered" evidence="2">
    <location>
        <begin position="124"/>
        <end position="150"/>
    </location>
</feature>
<dbReference type="PANTHER" id="PTHR42997">
    <property type="entry name" value="HIT FAMILY HYDROLASE"/>
    <property type="match status" value="1"/>
</dbReference>
<dbReference type="InterPro" id="IPR036265">
    <property type="entry name" value="HIT-like_sf"/>
</dbReference>
<dbReference type="InterPro" id="IPR052908">
    <property type="entry name" value="AP-4-A_phosphorylase"/>
</dbReference>
<feature type="domain" description="HIT" evidence="3">
    <location>
        <begin position="21"/>
        <end position="127"/>
    </location>
</feature>
<evidence type="ECO:0000313" key="5">
    <source>
        <dbReference type="Proteomes" id="UP001501116"/>
    </source>
</evidence>
<accession>A0ABP5CKQ1</accession>
<organism evidence="4 5">
    <name type="scientific">Amycolatopsis minnesotensis</name>
    <dbReference type="NCBI Taxonomy" id="337894"/>
    <lineage>
        <taxon>Bacteria</taxon>
        <taxon>Bacillati</taxon>
        <taxon>Actinomycetota</taxon>
        <taxon>Actinomycetes</taxon>
        <taxon>Pseudonocardiales</taxon>
        <taxon>Pseudonocardiaceae</taxon>
        <taxon>Amycolatopsis</taxon>
    </lineage>
</organism>
<dbReference type="InterPro" id="IPR011146">
    <property type="entry name" value="HIT-like"/>
</dbReference>
<feature type="short sequence motif" description="Histidine triad motif" evidence="1">
    <location>
        <begin position="112"/>
        <end position="116"/>
    </location>
</feature>
<sequence>MNQTVTIDQPKSHPGRQVGCLFCEFEDDALNSVVDQTENFYARRDNYPAAEGHVEIVPKRHVVSFFDLSSDDMAELYGLMSKVKVGLQNQYHPQGYTIGVNDGRAAGRTVDHLHIHLIPRHEGDVQDPRGGIRQILPNCHPDEWNRDDQA</sequence>
<keyword evidence="5" id="KW-1185">Reference proteome</keyword>